<dbReference type="Proteomes" id="UP000386466">
    <property type="component" value="Unassembled WGS sequence"/>
</dbReference>
<evidence type="ECO:0000313" key="1">
    <source>
        <dbReference type="EMBL" id="VFV44436.1"/>
    </source>
</evidence>
<dbReference type="AlphaFoldDB" id="A0A485PL46"/>
<feature type="non-terminal residue" evidence="1">
    <location>
        <position position="1"/>
    </location>
</feature>
<sequence length="183" mass="19903">WPCGVGTSPSLSSLFAYESVIAADTVTALVKTRWRKRTELSRDGDVVGGSGTPERREEAPKWLVGARGSSGNGKVGNLCVSRMGHLLCLDDSLQKVFFLSWSSLASEGLSPLSADDDGGERTPPLVREYYPIKVPLLLLDMSFHFNMSPFSFFLSQCLEPPVAVPSSPRLVIPLSRNRDDSVS</sequence>
<evidence type="ECO:0000313" key="2">
    <source>
        <dbReference type="Proteomes" id="UP000386466"/>
    </source>
</evidence>
<name>A0A485PL46_LYNPA</name>
<dbReference type="EMBL" id="CAAGRJ010035729">
    <property type="protein sequence ID" value="VFV44436.1"/>
    <property type="molecule type" value="Genomic_DNA"/>
</dbReference>
<accession>A0A485PL46</accession>
<organism evidence="1 2">
    <name type="scientific">Lynx pardinus</name>
    <name type="common">Iberian lynx</name>
    <name type="synonym">Felis pardina</name>
    <dbReference type="NCBI Taxonomy" id="191816"/>
    <lineage>
        <taxon>Eukaryota</taxon>
        <taxon>Metazoa</taxon>
        <taxon>Chordata</taxon>
        <taxon>Craniata</taxon>
        <taxon>Vertebrata</taxon>
        <taxon>Euteleostomi</taxon>
        <taxon>Mammalia</taxon>
        <taxon>Eutheria</taxon>
        <taxon>Laurasiatheria</taxon>
        <taxon>Carnivora</taxon>
        <taxon>Feliformia</taxon>
        <taxon>Felidae</taxon>
        <taxon>Felinae</taxon>
        <taxon>Lynx</taxon>
    </lineage>
</organism>
<proteinExistence type="predicted"/>
<protein>
    <submittedName>
        <fullName evidence="1">Uncharacterized protein</fullName>
    </submittedName>
</protein>
<gene>
    <name evidence="1" type="ORF">LYPA_23C007318</name>
</gene>
<reference evidence="1 2" key="1">
    <citation type="submission" date="2019-01" db="EMBL/GenBank/DDBJ databases">
        <authorList>
            <person name="Alioto T."/>
            <person name="Alioto T."/>
        </authorList>
    </citation>
    <scope>NUCLEOTIDE SEQUENCE [LARGE SCALE GENOMIC DNA]</scope>
</reference>
<keyword evidence="2" id="KW-1185">Reference proteome</keyword>